<feature type="compositionally biased region" description="Basic and acidic residues" evidence="1">
    <location>
        <begin position="134"/>
        <end position="150"/>
    </location>
</feature>
<comment type="caution">
    <text evidence="2">The sequence shown here is derived from an EMBL/GenBank/DDBJ whole genome shotgun (WGS) entry which is preliminary data.</text>
</comment>
<dbReference type="Proteomes" id="UP001150924">
    <property type="component" value="Unassembled WGS sequence"/>
</dbReference>
<proteinExistence type="predicted"/>
<sequence>MSEHILRDLDVAPAGAAGHEVAHQLRDVLHALAQRRQLDLHHPQAVQQVPAQVARVAVGRRDHAHVDRHRHVAADDVDHPLLQHAQQLGLQRRRQLGHLVEEQRAAVGLAEPARAVAHGPAEGPAHVAEQLRLEQLGRDRRAVDRHERPRVPRAAGVDPASDELLAGPALAGHEHRRGGPGHPIGEVERARHRRRVTDDRPLHPRDLALQPEQLGPHAPALERLGHREQQVLAMKRLADEVERARLHRRDREIDVAVGRDHQHRRLGRARGSPATPRARRRSAS</sequence>
<organism evidence="2 3">
    <name type="scientific">Nannocystis pusilla</name>
    <dbReference type="NCBI Taxonomy" id="889268"/>
    <lineage>
        <taxon>Bacteria</taxon>
        <taxon>Pseudomonadati</taxon>
        <taxon>Myxococcota</taxon>
        <taxon>Polyangia</taxon>
        <taxon>Nannocystales</taxon>
        <taxon>Nannocystaceae</taxon>
        <taxon>Nannocystis</taxon>
    </lineage>
</organism>
<evidence type="ECO:0000256" key="1">
    <source>
        <dbReference type="SAM" id="MobiDB-lite"/>
    </source>
</evidence>
<feature type="region of interest" description="Disordered" evidence="1">
    <location>
        <begin position="258"/>
        <end position="284"/>
    </location>
</feature>
<dbReference type="AntiFam" id="ANF00203">
    <property type="entry name" value="Shadow ORF (opposite algB)"/>
</dbReference>
<protein>
    <submittedName>
        <fullName evidence="2">Uncharacterized protein</fullName>
    </submittedName>
</protein>
<evidence type="ECO:0000313" key="3">
    <source>
        <dbReference type="Proteomes" id="UP001150924"/>
    </source>
</evidence>
<name>A0A9X3EJG0_9BACT</name>
<gene>
    <name evidence="2" type="ORF">OV079_04280</name>
</gene>
<keyword evidence="3" id="KW-1185">Reference proteome</keyword>
<evidence type="ECO:0000313" key="2">
    <source>
        <dbReference type="EMBL" id="MCY1004801.1"/>
    </source>
</evidence>
<feature type="region of interest" description="Disordered" evidence="1">
    <location>
        <begin position="134"/>
        <end position="201"/>
    </location>
</feature>
<dbReference type="EMBL" id="JAPNKE010000002">
    <property type="protein sequence ID" value="MCY1004801.1"/>
    <property type="molecule type" value="Genomic_DNA"/>
</dbReference>
<dbReference type="AlphaFoldDB" id="A0A9X3EJG0"/>
<dbReference type="AntiFam" id="ANF00077">
    <property type="entry name" value="Shadow ORF (opposite AtoC)"/>
</dbReference>
<reference evidence="2" key="1">
    <citation type="submission" date="2022-11" db="EMBL/GenBank/DDBJ databases">
        <title>Minimal conservation of predation-associated metabolite biosynthetic gene clusters underscores biosynthetic potential of Myxococcota including descriptions for ten novel species: Archangium lansinium sp. nov., Myxococcus landrumus sp. nov., Nannocystis bai.</title>
        <authorList>
            <person name="Ahearne A."/>
            <person name="Stevens C."/>
            <person name="Phillips K."/>
        </authorList>
    </citation>
    <scope>NUCLEOTIDE SEQUENCE</scope>
    <source>
        <strain evidence="2">Na p29</strain>
    </source>
</reference>
<accession>A0A9X3EJG0</accession>